<organism evidence="2 3">
    <name type="scientific">Arthrobacter bussei</name>
    <dbReference type="NCBI Taxonomy" id="2594179"/>
    <lineage>
        <taxon>Bacteria</taxon>
        <taxon>Bacillati</taxon>
        <taxon>Actinomycetota</taxon>
        <taxon>Actinomycetes</taxon>
        <taxon>Micrococcales</taxon>
        <taxon>Micrococcaceae</taxon>
        <taxon>Arthrobacter</taxon>
    </lineage>
</organism>
<name>A0A7X1TQ53_9MICC</name>
<dbReference type="EMBL" id="VJXX01000008">
    <property type="protein sequence ID" value="MPY12263.1"/>
    <property type="molecule type" value="Genomic_DNA"/>
</dbReference>
<dbReference type="AlphaFoldDB" id="A0A7X1TQ53"/>
<keyword evidence="3" id="KW-1185">Reference proteome</keyword>
<dbReference type="Pfam" id="PF21983">
    <property type="entry name" value="NikA-like"/>
    <property type="match status" value="1"/>
</dbReference>
<comment type="caution">
    <text evidence="2">The sequence shown here is derived from an EMBL/GenBank/DDBJ whole genome shotgun (WGS) entry which is preliminary data.</text>
</comment>
<evidence type="ECO:0000256" key="1">
    <source>
        <dbReference type="SAM" id="MobiDB-lite"/>
    </source>
</evidence>
<dbReference type="InterPro" id="IPR053842">
    <property type="entry name" value="NikA-like"/>
</dbReference>
<proteinExistence type="predicted"/>
<gene>
    <name evidence="2" type="ORF">FNH21_16345</name>
</gene>
<evidence type="ECO:0000313" key="2">
    <source>
        <dbReference type="EMBL" id="MPY12263.1"/>
    </source>
</evidence>
<accession>A0A7X1TQ53</accession>
<dbReference type="Proteomes" id="UP000326464">
    <property type="component" value="Unassembled WGS sequence"/>
</dbReference>
<feature type="compositionally biased region" description="Gly residues" evidence="1">
    <location>
        <begin position="1"/>
        <end position="10"/>
    </location>
</feature>
<feature type="region of interest" description="Disordered" evidence="1">
    <location>
        <begin position="1"/>
        <end position="22"/>
    </location>
</feature>
<protein>
    <submittedName>
        <fullName evidence="2">MobC family plasmid mobilization relaxosome protein</fullName>
    </submittedName>
</protein>
<dbReference type="OrthoDB" id="3636113at2"/>
<sequence length="134" mass="14516">MSEGIAGSGLAGWKSRRRRANVDGGRMHRHVVKVTPEEEAQLVMVAERHHVTVARLLIESALSEAGETPSERRSQFVELSNLARLVGTVANNVNQVARHANSTSEIPADAAASVAHAKSVIYRVDRLLAEMSGR</sequence>
<evidence type="ECO:0000313" key="3">
    <source>
        <dbReference type="Proteomes" id="UP000326464"/>
    </source>
</evidence>
<reference evidence="3" key="1">
    <citation type="submission" date="2019-07" db="EMBL/GenBank/DDBJ databases">
        <title>Arthrobacter KR32 sp. nov., isolated from mountain cheese made of cows milk.</title>
        <authorList>
            <person name="Flegler A."/>
        </authorList>
    </citation>
    <scope>NUCLEOTIDE SEQUENCE [LARGE SCALE GENOMIC DNA]</scope>
    <source>
        <strain evidence="3">KR32</strain>
    </source>
</reference>
<dbReference type="RefSeq" id="WP_152817124.1">
    <property type="nucleotide sequence ID" value="NZ_VJXX01000008.1"/>
</dbReference>